<evidence type="ECO:0000256" key="1">
    <source>
        <dbReference type="HAMAP-Rule" id="MF_00691"/>
    </source>
</evidence>
<proteinExistence type="inferred from homology"/>
<dbReference type="Gene3D" id="3.20.20.370">
    <property type="entry name" value="Glycoside hydrolase/deacetylase"/>
    <property type="match status" value="1"/>
</dbReference>
<dbReference type="PANTHER" id="PTHR30292:SF0">
    <property type="entry name" value="5-OXOPROLINASE SUBUNIT A"/>
    <property type="match status" value="1"/>
</dbReference>
<organism evidence="2 3">
    <name type="scientific">Aliigemmobacter aestuarii</name>
    <dbReference type="NCBI Taxonomy" id="1445661"/>
    <lineage>
        <taxon>Bacteria</taxon>
        <taxon>Pseudomonadati</taxon>
        <taxon>Pseudomonadota</taxon>
        <taxon>Alphaproteobacteria</taxon>
        <taxon>Rhodobacterales</taxon>
        <taxon>Paracoccaceae</taxon>
        <taxon>Aliigemmobacter</taxon>
    </lineage>
</organism>
<keyword evidence="1" id="KW-0378">Hydrolase</keyword>
<dbReference type="AlphaFoldDB" id="A0A4S3MWA0"/>
<dbReference type="InterPro" id="IPR005501">
    <property type="entry name" value="LamB/YcsF/PxpA-like"/>
</dbReference>
<comment type="caution">
    <text evidence="2">The sequence shown here is derived from an EMBL/GenBank/DDBJ whole genome shotgun (WGS) entry which is preliminary data.</text>
</comment>
<accession>A0A4S3MWA0</accession>
<sequence>MRSIDLNSDLGESYGPWPMGDDAAMLSIVTSANVACGGHASDPETMFRTLTLARDRGVIVGAHPGYADREGFGRRIIPMTPAEIGRMVAAQIGALQAVAALAGTTVRYVKPHGALGNLAADDRTVAEAITAAVRAISPDLVVLAISGTELEHAARAAAAQVVSEIFADRGYLSTGRLVPRSRPDAMIHDAKAAADRLLAFLDSGLMPVVDGDPIPLAAQSICVHGDGPVAVAMAGEIRARLSAAGVAIAPFLKG</sequence>
<evidence type="ECO:0000313" key="2">
    <source>
        <dbReference type="EMBL" id="THD85891.1"/>
    </source>
</evidence>
<dbReference type="GO" id="GO:0017168">
    <property type="term" value="F:5-oxoprolinase (ATP-hydrolyzing) activity"/>
    <property type="evidence" value="ECO:0007669"/>
    <property type="project" value="UniProtKB-UniRule"/>
</dbReference>
<dbReference type="HAMAP" id="MF_00691">
    <property type="entry name" value="PxpA"/>
    <property type="match status" value="1"/>
</dbReference>
<dbReference type="GO" id="GO:0005975">
    <property type="term" value="P:carbohydrate metabolic process"/>
    <property type="evidence" value="ECO:0007669"/>
    <property type="project" value="InterPro"/>
</dbReference>
<protein>
    <recommendedName>
        <fullName evidence="1">5-oxoprolinase subunit A</fullName>
        <shortName evidence="1">5-OPase subunit A</shortName>
        <ecNumber evidence="1">3.5.2.9</ecNumber>
    </recommendedName>
    <alternativeName>
        <fullName evidence="1">5-oxoprolinase (ATP-hydrolyzing) subunit A</fullName>
    </alternativeName>
</protein>
<name>A0A4S3MWA0_9RHOB</name>
<dbReference type="NCBIfam" id="NF003816">
    <property type="entry name" value="PRK05406.1-5"/>
    <property type="match status" value="1"/>
</dbReference>
<comment type="similarity">
    <text evidence="1">Belongs to the LamB/PxpA family.</text>
</comment>
<dbReference type="EMBL" id="SSND01000001">
    <property type="protein sequence ID" value="THD85891.1"/>
    <property type="molecule type" value="Genomic_DNA"/>
</dbReference>
<comment type="subunit">
    <text evidence="1">Forms a complex composed of PxpA, PxpB and PxpC.</text>
</comment>
<reference evidence="2 3" key="1">
    <citation type="submission" date="2019-04" db="EMBL/GenBank/DDBJ databases">
        <title>Draft genome sequence of Gemmobacter aestuarii sp. nov.</title>
        <authorList>
            <person name="Hameed A."/>
            <person name="Lin S.-Y."/>
            <person name="Shahina M."/>
            <person name="Lai W.-A."/>
            <person name="Young C.-C."/>
        </authorList>
    </citation>
    <scope>NUCLEOTIDE SEQUENCE [LARGE SCALE GENOMIC DNA]</scope>
    <source>
        <strain evidence="2 3">CC-PW-75</strain>
    </source>
</reference>
<dbReference type="NCBIfam" id="NF003814">
    <property type="entry name" value="PRK05406.1-3"/>
    <property type="match status" value="1"/>
</dbReference>
<dbReference type="Pfam" id="PF03746">
    <property type="entry name" value="LamB_YcsF"/>
    <property type="match status" value="1"/>
</dbReference>
<dbReference type="OrthoDB" id="9773478at2"/>
<dbReference type="InterPro" id="IPR011330">
    <property type="entry name" value="Glyco_hydro/deAcase_b/a-brl"/>
</dbReference>
<dbReference type="Proteomes" id="UP000309450">
    <property type="component" value="Unassembled WGS sequence"/>
</dbReference>
<keyword evidence="1" id="KW-0067">ATP-binding</keyword>
<keyword evidence="1" id="KW-0547">Nucleotide-binding</keyword>
<dbReference type="PANTHER" id="PTHR30292">
    <property type="entry name" value="UNCHARACTERIZED PROTEIN YBGL-RELATED"/>
    <property type="match status" value="1"/>
</dbReference>
<comment type="catalytic activity">
    <reaction evidence="1">
        <text>5-oxo-L-proline + ATP + 2 H2O = L-glutamate + ADP + phosphate + H(+)</text>
        <dbReference type="Rhea" id="RHEA:10348"/>
        <dbReference type="ChEBI" id="CHEBI:15377"/>
        <dbReference type="ChEBI" id="CHEBI:15378"/>
        <dbReference type="ChEBI" id="CHEBI:29985"/>
        <dbReference type="ChEBI" id="CHEBI:30616"/>
        <dbReference type="ChEBI" id="CHEBI:43474"/>
        <dbReference type="ChEBI" id="CHEBI:58402"/>
        <dbReference type="ChEBI" id="CHEBI:456216"/>
        <dbReference type="EC" id="3.5.2.9"/>
    </reaction>
</comment>
<dbReference type="EC" id="3.5.2.9" evidence="1"/>
<dbReference type="CDD" id="cd10787">
    <property type="entry name" value="LamB_YcsF_like"/>
    <property type="match status" value="1"/>
</dbReference>
<dbReference type="SUPFAM" id="SSF88713">
    <property type="entry name" value="Glycoside hydrolase/deacetylase"/>
    <property type="match status" value="1"/>
</dbReference>
<dbReference type="GO" id="GO:0005524">
    <property type="term" value="F:ATP binding"/>
    <property type="evidence" value="ECO:0007669"/>
    <property type="project" value="UniProtKB-UniRule"/>
</dbReference>
<comment type="function">
    <text evidence="1">Catalyzes the cleavage of 5-oxoproline to form L-glutamate coupled to the hydrolysis of ATP to ADP and inorganic phosphate.</text>
</comment>
<evidence type="ECO:0000313" key="3">
    <source>
        <dbReference type="Proteomes" id="UP000309450"/>
    </source>
</evidence>
<gene>
    <name evidence="1" type="primary">pxpA</name>
    <name evidence="2" type="ORF">E7811_06660</name>
</gene>
<keyword evidence="3" id="KW-1185">Reference proteome</keyword>